<proteinExistence type="predicted"/>
<dbReference type="EMBL" id="MCFD01000005">
    <property type="protein sequence ID" value="ORX70465.1"/>
    <property type="molecule type" value="Genomic_DNA"/>
</dbReference>
<evidence type="ECO:0000256" key="1">
    <source>
        <dbReference type="SAM" id="MobiDB-lite"/>
    </source>
</evidence>
<name>A0A1Y1WAR5_9FUNG</name>
<evidence type="ECO:0000313" key="2">
    <source>
        <dbReference type="EMBL" id="ORX70465.1"/>
    </source>
</evidence>
<sequence>MHCGFLGCPASSTLGIPADCVVFPQMGLVVIVDCCPNLRQADSGYRTTVGKRHVKRLHDLLPAAVAVQSSHRPSRCRRVQPMPVFPATRPDCPYPQHKIMALQRNTVLLDARWCGYGEDARSATRSPHTETAASLGQRLLLFRHVALSAPGSGTLSNEQPRAYCPSRSRSAAV</sequence>
<reference evidence="2 3" key="1">
    <citation type="submission" date="2016-07" db="EMBL/GenBank/DDBJ databases">
        <title>Pervasive Adenine N6-methylation of Active Genes in Fungi.</title>
        <authorList>
            <consortium name="DOE Joint Genome Institute"/>
            <person name="Mondo S.J."/>
            <person name="Dannebaum R.O."/>
            <person name="Kuo R.C."/>
            <person name="Labutti K."/>
            <person name="Haridas S."/>
            <person name="Kuo A."/>
            <person name="Salamov A."/>
            <person name="Ahrendt S.R."/>
            <person name="Lipzen A."/>
            <person name="Sullivan W."/>
            <person name="Andreopoulos W.B."/>
            <person name="Clum A."/>
            <person name="Lindquist E."/>
            <person name="Daum C."/>
            <person name="Ramamoorthy G.K."/>
            <person name="Gryganskyi A."/>
            <person name="Culley D."/>
            <person name="Magnuson J.K."/>
            <person name="James T.Y."/>
            <person name="O'Malley M.A."/>
            <person name="Stajich J.E."/>
            <person name="Spatafora J.W."/>
            <person name="Visel A."/>
            <person name="Grigoriev I.V."/>
        </authorList>
    </citation>
    <scope>NUCLEOTIDE SEQUENCE [LARGE SCALE GENOMIC DNA]</scope>
    <source>
        <strain evidence="2 3">ATCC 12442</strain>
    </source>
</reference>
<comment type="caution">
    <text evidence="2">The sequence shown here is derived from an EMBL/GenBank/DDBJ whole genome shotgun (WGS) entry which is preliminary data.</text>
</comment>
<dbReference type="RefSeq" id="XP_040744044.1">
    <property type="nucleotide sequence ID" value="XM_040883352.1"/>
</dbReference>
<gene>
    <name evidence="2" type="ORF">DL89DRAFT_134621</name>
</gene>
<dbReference type="Proteomes" id="UP000193922">
    <property type="component" value="Unassembled WGS sequence"/>
</dbReference>
<dbReference type="AlphaFoldDB" id="A0A1Y1WAR5"/>
<keyword evidence="3" id="KW-1185">Reference proteome</keyword>
<feature type="region of interest" description="Disordered" evidence="1">
    <location>
        <begin position="151"/>
        <end position="173"/>
    </location>
</feature>
<dbReference type="GeneID" id="63800000"/>
<organism evidence="2 3">
    <name type="scientific">Linderina pennispora</name>
    <dbReference type="NCBI Taxonomy" id="61395"/>
    <lineage>
        <taxon>Eukaryota</taxon>
        <taxon>Fungi</taxon>
        <taxon>Fungi incertae sedis</taxon>
        <taxon>Zoopagomycota</taxon>
        <taxon>Kickxellomycotina</taxon>
        <taxon>Kickxellomycetes</taxon>
        <taxon>Kickxellales</taxon>
        <taxon>Kickxellaceae</taxon>
        <taxon>Linderina</taxon>
    </lineage>
</organism>
<accession>A0A1Y1WAR5</accession>
<protein>
    <submittedName>
        <fullName evidence="2">Uncharacterized protein</fullName>
    </submittedName>
</protein>
<evidence type="ECO:0000313" key="3">
    <source>
        <dbReference type="Proteomes" id="UP000193922"/>
    </source>
</evidence>